<protein>
    <submittedName>
        <fullName evidence="2">Uncharacterized protein</fullName>
    </submittedName>
</protein>
<keyword evidence="1" id="KW-0472">Membrane</keyword>
<dbReference type="AlphaFoldDB" id="A0A379YLN4"/>
<name>A0A379YLN4_SALER</name>
<accession>A0A379YLN4</accession>
<dbReference type="RefSeq" id="WP_176206238.1">
    <property type="nucleotide sequence ID" value="NZ_DADWZK010000015.1"/>
</dbReference>
<keyword evidence="1" id="KW-1133">Transmembrane helix</keyword>
<feature type="transmembrane region" description="Helical" evidence="1">
    <location>
        <begin position="26"/>
        <end position="46"/>
    </location>
</feature>
<evidence type="ECO:0000313" key="2">
    <source>
        <dbReference type="EMBL" id="SUI46980.1"/>
    </source>
</evidence>
<evidence type="ECO:0000256" key="1">
    <source>
        <dbReference type="SAM" id="Phobius"/>
    </source>
</evidence>
<proteinExistence type="predicted"/>
<gene>
    <name evidence="2" type="ORF">NCTC12420_05063</name>
</gene>
<reference evidence="2 3" key="1">
    <citation type="submission" date="2018-06" db="EMBL/GenBank/DDBJ databases">
        <authorList>
            <consortium name="Pathogen Informatics"/>
            <person name="Doyle S."/>
        </authorList>
    </citation>
    <scope>NUCLEOTIDE SEQUENCE [LARGE SCALE GENOMIC DNA]</scope>
    <source>
        <strain evidence="2 3">NCTC12420</strain>
    </source>
</reference>
<evidence type="ECO:0000313" key="3">
    <source>
        <dbReference type="Proteomes" id="UP000254220"/>
    </source>
</evidence>
<dbReference type="Proteomes" id="UP000254220">
    <property type="component" value="Unassembled WGS sequence"/>
</dbReference>
<dbReference type="EMBL" id="UGYB01000004">
    <property type="protein sequence ID" value="SUI46980.1"/>
    <property type="molecule type" value="Genomic_DNA"/>
</dbReference>
<keyword evidence="1" id="KW-0812">Transmembrane</keyword>
<sequence length="49" mass="5741">MNEFRRWKGEQLKEKKRSTLHSLTRLLLQLAGILAVLELLFVVWVMSGT</sequence>
<organism evidence="2 3">
    <name type="scientific">Salmonella enterica subsp. indica</name>
    <dbReference type="NCBI Taxonomy" id="59207"/>
    <lineage>
        <taxon>Bacteria</taxon>
        <taxon>Pseudomonadati</taxon>
        <taxon>Pseudomonadota</taxon>
        <taxon>Gammaproteobacteria</taxon>
        <taxon>Enterobacterales</taxon>
        <taxon>Enterobacteriaceae</taxon>
        <taxon>Salmonella</taxon>
    </lineage>
</organism>